<organism evidence="1 2">
    <name type="scientific">Paenibacillus odorifer</name>
    <dbReference type="NCBI Taxonomy" id="189426"/>
    <lineage>
        <taxon>Bacteria</taxon>
        <taxon>Bacillati</taxon>
        <taxon>Bacillota</taxon>
        <taxon>Bacilli</taxon>
        <taxon>Bacillales</taxon>
        <taxon>Paenibacillaceae</taxon>
        <taxon>Paenibacillus</taxon>
    </lineage>
</organism>
<comment type="caution">
    <text evidence="1">The sequence shown here is derived from an EMBL/GenBank/DDBJ whole genome shotgun (WGS) entry which is preliminary data.</text>
</comment>
<protein>
    <submittedName>
        <fullName evidence="1">SAM-dependent methyltransferase</fullName>
    </submittedName>
</protein>
<dbReference type="EMBL" id="MKQP01000027">
    <property type="protein sequence ID" value="OMD30146.1"/>
    <property type="molecule type" value="Genomic_DNA"/>
</dbReference>
<dbReference type="RefSeq" id="WP_076129918.1">
    <property type="nucleotide sequence ID" value="NZ_MKQP01000027.1"/>
</dbReference>
<keyword evidence="1" id="KW-0808">Transferase</keyword>
<sequence length="236" mass="27180">MSGAKGKLDLERIVFIGRTYEEYIRMFDLLESDLIGQSILDCPAGACSFTAIANQLRGEVTAADIAYYYSEDELADKGVQDIAHAMSGMEKVQDNFVWNYFKSIEALTEARNAALTASTKDRRQTPERYVPVILPDLPFADEAFDLTLSAHFLFMYSDRLDYEFHLETVKELMRVTRGELRIFPLVDLSCKRYEHLDRLIDDLVRQGFTAEELEVPYEFQKGAKQMLKIRRAELFL</sequence>
<gene>
    <name evidence="1" type="ORF">BJP51_21630</name>
</gene>
<dbReference type="GO" id="GO:0008168">
    <property type="term" value="F:methyltransferase activity"/>
    <property type="evidence" value="ECO:0007669"/>
    <property type="project" value="UniProtKB-KW"/>
</dbReference>
<keyword evidence="1" id="KW-0489">Methyltransferase</keyword>
<reference evidence="1 2" key="1">
    <citation type="submission" date="2016-10" db="EMBL/GenBank/DDBJ databases">
        <title>Paenibacillus species isolates.</title>
        <authorList>
            <person name="Beno S.M."/>
        </authorList>
    </citation>
    <scope>NUCLEOTIDE SEQUENCE [LARGE SCALE GENOMIC DNA]</scope>
    <source>
        <strain evidence="1 2">FSL H7-0604</strain>
    </source>
</reference>
<dbReference type="AlphaFoldDB" id="A0A1R0X6J7"/>
<dbReference type="Proteomes" id="UP000187465">
    <property type="component" value="Unassembled WGS sequence"/>
</dbReference>
<evidence type="ECO:0000313" key="1">
    <source>
        <dbReference type="EMBL" id="OMD30146.1"/>
    </source>
</evidence>
<accession>A0A1R0X6J7</accession>
<dbReference type="InterPro" id="IPR029063">
    <property type="entry name" value="SAM-dependent_MTases_sf"/>
</dbReference>
<dbReference type="GO" id="GO:0032259">
    <property type="term" value="P:methylation"/>
    <property type="evidence" value="ECO:0007669"/>
    <property type="project" value="UniProtKB-KW"/>
</dbReference>
<proteinExistence type="predicted"/>
<evidence type="ECO:0000313" key="2">
    <source>
        <dbReference type="Proteomes" id="UP000187465"/>
    </source>
</evidence>
<dbReference type="Gene3D" id="3.40.50.150">
    <property type="entry name" value="Vaccinia Virus protein VP39"/>
    <property type="match status" value="1"/>
</dbReference>
<name>A0A1R0X6J7_9BACL</name>